<gene>
    <name evidence="2" type="ORF">SPARVUS_LOCUS14430779</name>
</gene>
<dbReference type="InterPro" id="IPR009952">
    <property type="entry name" value="Uroplakin-2"/>
</dbReference>
<comment type="caution">
    <text evidence="2">The sequence shown here is derived from an EMBL/GenBank/DDBJ whole genome shotgun (WGS) entry which is preliminary data.</text>
</comment>
<dbReference type="InterPro" id="IPR024831">
    <property type="entry name" value="Uroplakin-3"/>
</dbReference>
<protein>
    <recommendedName>
        <fullName evidence="4">Uroplakin-2</fullName>
    </recommendedName>
</protein>
<name>A0ABN9GMB7_9NEOB</name>
<proteinExistence type="predicted"/>
<dbReference type="Proteomes" id="UP001162483">
    <property type="component" value="Unassembled WGS sequence"/>
</dbReference>
<dbReference type="PANTHER" id="PTHR15446">
    <property type="entry name" value="UROPLAKIN III"/>
    <property type="match status" value="1"/>
</dbReference>
<keyword evidence="1" id="KW-0812">Transmembrane</keyword>
<organism evidence="2 3">
    <name type="scientific">Staurois parvus</name>
    <dbReference type="NCBI Taxonomy" id="386267"/>
    <lineage>
        <taxon>Eukaryota</taxon>
        <taxon>Metazoa</taxon>
        <taxon>Chordata</taxon>
        <taxon>Craniata</taxon>
        <taxon>Vertebrata</taxon>
        <taxon>Euteleostomi</taxon>
        <taxon>Amphibia</taxon>
        <taxon>Batrachia</taxon>
        <taxon>Anura</taxon>
        <taxon>Neobatrachia</taxon>
        <taxon>Ranoidea</taxon>
        <taxon>Ranidae</taxon>
        <taxon>Staurois</taxon>
    </lineage>
</organism>
<reference evidence="2" key="1">
    <citation type="submission" date="2023-05" db="EMBL/GenBank/DDBJ databases">
        <authorList>
            <person name="Stuckert A."/>
        </authorList>
    </citation>
    <scope>NUCLEOTIDE SEQUENCE</scope>
</reference>
<keyword evidence="3" id="KW-1185">Reference proteome</keyword>
<evidence type="ECO:0008006" key="4">
    <source>
        <dbReference type="Google" id="ProtNLM"/>
    </source>
</evidence>
<dbReference type="Pfam" id="PF07353">
    <property type="entry name" value="Uroplakin_II"/>
    <property type="match status" value="1"/>
</dbReference>
<keyword evidence="1" id="KW-0472">Membrane</keyword>
<feature type="transmembrane region" description="Helical" evidence="1">
    <location>
        <begin position="89"/>
        <end position="113"/>
    </location>
</feature>
<keyword evidence="1" id="KW-1133">Transmembrane helix</keyword>
<evidence type="ECO:0000313" key="2">
    <source>
        <dbReference type="EMBL" id="CAI9610574.1"/>
    </source>
</evidence>
<sequence>MFSIPQCRTVFGEPPPKEPYVFQVGPNLSDKNNTEIIRILPGAAYKVRYILYNNATKLAYTQWSQPFKTRDLPQSPREMYVSLQGRSGGMVVITVILSISMFMLLVGLAVTFATHK</sequence>
<evidence type="ECO:0000256" key="1">
    <source>
        <dbReference type="SAM" id="Phobius"/>
    </source>
</evidence>
<dbReference type="EMBL" id="CATNWA010018982">
    <property type="protein sequence ID" value="CAI9610574.1"/>
    <property type="molecule type" value="Genomic_DNA"/>
</dbReference>
<dbReference type="PANTHER" id="PTHR15446:SF17">
    <property type="entry name" value="UROPLAKIN-3A"/>
    <property type="match status" value="1"/>
</dbReference>
<evidence type="ECO:0000313" key="3">
    <source>
        <dbReference type="Proteomes" id="UP001162483"/>
    </source>
</evidence>
<accession>A0ABN9GMB7</accession>